<accession>A0ABV5BU62</accession>
<evidence type="ECO:0000313" key="2">
    <source>
        <dbReference type="EMBL" id="MFB5737904.1"/>
    </source>
</evidence>
<dbReference type="PANTHER" id="PTHR12147">
    <property type="entry name" value="METALLOPEPTIDASE M28 FAMILY MEMBER"/>
    <property type="match status" value="1"/>
</dbReference>
<dbReference type="InterPro" id="IPR045175">
    <property type="entry name" value="M28_fam"/>
</dbReference>
<dbReference type="SUPFAM" id="SSF53187">
    <property type="entry name" value="Zn-dependent exopeptidases"/>
    <property type="match status" value="1"/>
</dbReference>
<dbReference type="Gene3D" id="3.40.630.10">
    <property type="entry name" value="Zn peptidases"/>
    <property type="match status" value="1"/>
</dbReference>
<dbReference type="PANTHER" id="PTHR12147:SF26">
    <property type="entry name" value="PEPTIDASE M28 DOMAIN-CONTAINING PROTEIN"/>
    <property type="match status" value="1"/>
</dbReference>
<evidence type="ECO:0000259" key="1">
    <source>
        <dbReference type="Pfam" id="PF04389"/>
    </source>
</evidence>
<organism evidence="2 3">
    <name type="scientific">Leptospira wolffii</name>
    <dbReference type="NCBI Taxonomy" id="409998"/>
    <lineage>
        <taxon>Bacteria</taxon>
        <taxon>Pseudomonadati</taxon>
        <taxon>Spirochaetota</taxon>
        <taxon>Spirochaetia</taxon>
        <taxon>Leptospirales</taxon>
        <taxon>Leptospiraceae</taxon>
        <taxon>Leptospira</taxon>
    </lineage>
</organism>
<dbReference type="EMBL" id="JBHILJ010000009">
    <property type="protein sequence ID" value="MFB5737904.1"/>
    <property type="molecule type" value="Genomic_DNA"/>
</dbReference>
<comment type="caution">
    <text evidence="2">The sequence shown here is derived from an EMBL/GenBank/DDBJ whole genome shotgun (WGS) entry which is preliminary data.</text>
</comment>
<feature type="domain" description="Peptidase M28" evidence="1">
    <location>
        <begin position="97"/>
        <end position="306"/>
    </location>
</feature>
<dbReference type="Proteomes" id="UP001580391">
    <property type="component" value="Unassembled WGS sequence"/>
</dbReference>
<evidence type="ECO:0000313" key="3">
    <source>
        <dbReference type="Proteomes" id="UP001580391"/>
    </source>
</evidence>
<sequence length="313" mass="35662">MIRKSFYSFCILFLTIGFDSYSSPQIAPDAAKIKEYAADISSIRPFRNYRNISSLNKAADFIHQTFLNFGYSPKRQYFQVDGSKYQNLEVRIGPVGSKKIVIGAHYDVAGDQEGADDNASGVSALLEIARIVKIREKNLTYEIILVAYSLEEPPFFRTDEMGSYVHAKSLKDKNENIELMISLETIGYFSEADGSQEYPIFPMKWIYPNRGNFIAAVGRTKESKYLKILKNVFQNETDLPCETLIAPESLEGVDFSDHLNYWKFGYKALMITDTAFLRNKNYHQKSDTMSTLNFNKIAETVRAILSLLLSDKI</sequence>
<dbReference type="RefSeq" id="WP_375517478.1">
    <property type="nucleotide sequence ID" value="NZ_JBHILI010000010.1"/>
</dbReference>
<dbReference type="Pfam" id="PF04389">
    <property type="entry name" value="Peptidase_M28"/>
    <property type="match status" value="1"/>
</dbReference>
<keyword evidence="3" id="KW-1185">Reference proteome</keyword>
<name>A0ABV5BU62_9LEPT</name>
<proteinExistence type="predicted"/>
<gene>
    <name evidence="2" type="ORF">ACE5IX_15375</name>
</gene>
<dbReference type="InterPro" id="IPR007484">
    <property type="entry name" value="Peptidase_M28"/>
</dbReference>
<protein>
    <submittedName>
        <fullName evidence="2">M28 family peptidase</fullName>
    </submittedName>
</protein>
<reference evidence="2 3" key="1">
    <citation type="submission" date="2024-09" db="EMBL/GenBank/DDBJ databases">
        <title>Taxonomic and Genotyping Characterization of Leptospira Strains isolated from Multiple Sources in Colombia highlights the importance of intermediate species.</title>
        <authorList>
            <person name="Torres Higuera L."/>
            <person name="Rojas Tapias D."/>
            <person name="Jimenez Velasquez S."/>
            <person name="Renjifo Ibanez C."/>
        </authorList>
    </citation>
    <scope>NUCLEOTIDE SEQUENCE [LARGE SCALE GENOMIC DNA]</scope>
    <source>
        <strain evidence="2 3">Lep080</strain>
    </source>
</reference>